<sequence length="70" mass="8096">MCRRTFQRSQESLKDPKIPIKITDNFTVGEQLFTIRRRSGSKKNSHSFFRMRRDLVVLNSRPLGTVGGSL</sequence>
<protein>
    <submittedName>
        <fullName evidence="1">Uncharacterized protein</fullName>
    </submittedName>
</protein>
<gene>
    <name evidence="1" type="primary">Acey_s0065.g3584</name>
    <name evidence="1" type="ORF">Y032_0065g3584</name>
</gene>
<evidence type="ECO:0000313" key="2">
    <source>
        <dbReference type="Proteomes" id="UP000024635"/>
    </source>
</evidence>
<dbReference type="EMBL" id="JARK01001401">
    <property type="protein sequence ID" value="EYC08498.1"/>
    <property type="molecule type" value="Genomic_DNA"/>
</dbReference>
<evidence type="ECO:0000313" key="1">
    <source>
        <dbReference type="EMBL" id="EYC08498.1"/>
    </source>
</evidence>
<name>A0A016U1M8_9BILA</name>
<organism evidence="1 2">
    <name type="scientific">Ancylostoma ceylanicum</name>
    <dbReference type="NCBI Taxonomy" id="53326"/>
    <lineage>
        <taxon>Eukaryota</taxon>
        <taxon>Metazoa</taxon>
        <taxon>Ecdysozoa</taxon>
        <taxon>Nematoda</taxon>
        <taxon>Chromadorea</taxon>
        <taxon>Rhabditida</taxon>
        <taxon>Rhabditina</taxon>
        <taxon>Rhabditomorpha</taxon>
        <taxon>Strongyloidea</taxon>
        <taxon>Ancylostomatidae</taxon>
        <taxon>Ancylostomatinae</taxon>
        <taxon>Ancylostoma</taxon>
    </lineage>
</organism>
<accession>A0A016U1M8</accession>
<keyword evidence="2" id="KW-1185">Reference proteome</keyword>
<proteinExistence type="predicted"/>
<dbReference type="AlphaFoldDB" id="A0A016U1M8"/>
<reference evidence="2" key="1">
    <citation type="journal article" date="2015" name="Nat. Genet.">
        <title>The genome and transcriptome of the zoonotic hookworm Ancylostoma ceylanicum identify infection-specific gene families.</title>
        <authorList>
            <person name="Schwarz E.M."/>
            <person name="Hu Y."/>
            <person name="Antoshechkin I."/>
            <person name="Miller M.M."/>
            <person name="Sternberg P.W."/>
            <person name="Aroian R.V."/>
        </authorList>
    </citation>
    <scope>NUCLEOTIDE SEQUENCE</scope>
    <source>
        <strain evidence="2">HY135</strain>
    </source>
</reference>
<dbReference type="Proteomes" id="UP000024635">
    <property type="component" value="Unassembled WGS sequence"/>
</dbReference>
<comment type="caution">
    <text evidence="1">The sequence shown here is derived from an EMBL/GenBank/DDBJ whole genome shotgun (WGS) entry which is preliminary data.</text>
</comment>